<keyword evidence="1" id="KW-1133">Transmembrane helix</keyword>
<feature type="transmembrane region" description="Helical" evidence="1">
    <location>
        <begin position="385"/>
        <end position="405"/>
    </location>
</feature>
<evidence type="ECO:0000256" key="1">
    <source>
        <dbReference type="SAM" id="Phobius"/>
    </source>
</evidence>
<accession>A0A2G5VC82</accession>
<organism evidence="2 3">
    <name type="scientific">Caenorhabditis nigoni</name>
    <dbReference type="NCBI Taxonomy" id="1611254"/>
    <lineage>
        <taxon>Eukaryota</taxon>
        <taxon>Metazoa</taxon>
        <taxon>Ecdysozoa</taxon>
        <taxon>Nematoda</taxon>
        <taxon>Chromadorea</taxon>
        <taxon>Rhabditida</taxon>
        <taxon>Rhabditina</taxon>
        <taxon>Rhabditomorpha</taxon>
        <taxon>Rhabditoidea</taxon>
        <taxon>Rhabditidae</taxon>
        <taxon>Peloderinae</taxon>
        <taxon>Caenorhabditis</taxon>
    </lineage>
</organism>
<dbReference type="PANTHER" id="PTHR31379">
    <property type="entry name" value="F-BOX C PROTEIN-RELATED-RELATED"/>
    <property type="match status" value="1"/>
</dbReference>
<sequence length="409" mass="47023">MSVTLAYPAMGPILEFMEANKRIHLASRCPALHAIDKSTPLRLDFLDFRKNCIQINLMLYHLSHCEERYVESQSQIEDKSSRETLAPGDIQIDGNAFPKFRQFVEFRIGNGLGRESVRRLPANLEIHVALKKLSSFLLGGRATSIEVAEELVFFLNRGDILRLPENLQIWVKALKTMHTNFMDILPILDPSSFPLETLILKKASVHNLQSPVFRTARNVEILGDGVSNLDQEEWHMEFQKLPNKNIFMEYDYYGGDRIVHLVRYWMENGKEIGTCWNFVRRPWEDLVRELDLIKAEIGGTYRRAAIGYALILPFNDDSELVVHAVKIPKLPQKAIQLVIQPKVERSSFTDKIIDPFYANWRLYTLSTVLTLLFGSFFLTVVMGPYAILCVTPPIFMITIFMRSLMPTRG</sequence>
<evidence type="ECO:0000313" key="2">
    <source>
        <dbReference type="EMBL" id="PIC49393.1"/>
    </source>
</evidence>
<reference evidence="3" key="1">
    <citation type="submission" date="2017-10" db="EMBL/GenBank/DDBJ databases">
        <title>Rapid genome shrinkage in a self-fertile nematode reveals novel sperm competition proteins.</title>
        <authorList>
            <person name="Yin D."/>
            <person name="Schwarz E.M."/>
            <person name="Thomas C.G."/>
            <person name="Felde R.L."/>
            <person name="Korf I.F."/>
            <person name="Cutter A.D."/>
            <person name="Schartner C.M."/>
            <person name="Ralston E.J."/>
            <person name="Meyer B.J."/>
            <person name="Haag E.S."/>
        </authorList>
    </citation>
    <scope>NUCLEOTIDE SEQUENCE [LARGE SCALE GENOMIC DNA]</scope>
    <source>
        <strain evidence="3">JU1422</strain>
    </source>
</reference>
<dbReference type="Pfam" id="PF12078">
    <property type="entry name" value="DUF3557"/>
    <property type="match status" value="1"/>
</dbReference>
<protein>
    <submittedName>
        <fullName evidence="2">Uncharacterized protein</fullName>
    </submittedName>
</protein>
<comment type="caution">
    <text evidence="2">The sequence shown here is derived from an EMBL/GenBank/DDBJ whole genome shotgun (WGS) entry which is preliminary data.</text>
</comment>
<dbReference type="AlphaFoldDB" id="A0A2G5VC82"/>
<keyword evidence="1" id="KW-0472">Membrane</keyword>
<dbReference type="EMBL" id="PDUG01000002">
    <property type="protein sequence ID" value="PIC49393.1"/>
    <property type="molecule type" value="Genomic_DNA"/>
</dbReference>
<name>A0A2G5VC82_9PELO</name>
<proteinExistence type="predicted"/>
<dbReference type="Proteomes" id="UP000230233">
    <property type="component" value="Chromosome II"/>
</dbReference>
<evidence type="ECO:0000313" key="3">
    <source>
        <dbReference type="Proteomes" id="UP000230233"/>
    </source>
</evidence>
<dbReference type="PANTHER" id="PTHR31379:SF1">
    <property type="entry name" value="F-BOX C PROTEIN-RELATED"/>
    <property type="match status" value="1"/>
</dbReference>
<keyword evidence="1" id="KW-0812">Transmembrane</keyword>
<gene>
    <name evidence="2" type="primary">Cnig_chr_II.g8017</name>
    <name evidence="2" type="ORF">B9Z55_008017</name>
</gene>
<keyword evidence="3" id="KW-1185">Reference proteome</keyword>
<dbReference type="InterPro" id="IPR021942">
    <property type="entry name" value="DUF3557"/>
</dbReference>